<evidence type="ECO:0000313" key="1">
    <source>
        <dbReference type="EMBL" id="TWO31570.1"/>
    </source>
</evidence>
<dbReference type="SUPFAM" id="SSF63829">
    <property type="entry name" value="Calcium-dependent phosphotriesterase"/>
    <property type="match status" value="1"/>
</dbReference>
<sequence length="393" mass="46144">MKTTSRYLNKIIAINSLLLILFVSSCKKEQTLIKHATDPTKINLTESSKKDELVDYIKNFKILKLFTNIKLANIDKVKFFNNMYYVLDKKTSNLVVFNEAGVFINKIGERGRGPGEYIKITDFEIDSKRNQILLLSEPNRAFFKYSLKGDFIKRISLDFFVHGFVLTKNDNLVFMSGRSSKTKMTLTRTDLNGKVIQYDVPFPEDIKIKSFGYTGGIHKQGISNYFTEATSSLVYEVEDYLTPKYQFNFGEDTWKEEDRYNLDKFVKERKQHNISHLINFYCDNNEVLAFRFKKGKYYRKGYYFKNSHKFIASPYNLKDSFLYSLLSHEIGIKTESFISALNYPLYEFLINSKEAQLFKDSNPEFYQYINDNLKGFSENDNPYLLIYEVKDIK</sequence>
<gene>
    <name evidence="1" type="ORF">E1J38_013145</name>
</gene>
<keyword evidence="2" id="KW-1185">Reference proteome</keyword>
<dbReference type="Pfam" id="PF17170">
    <property type="entry name" value="DUF5128"/>
    <property type="match status" value="1"/>
</dbReference>
<name>A0A562YAP0_9FLAO</name>
<reference evidence="1 2" key="2">
    <citation type="submission" date="2019-07" db="EMBL/GenBank/DDBJ databases">
        <title>Seonamhaeicola sp. W255 draft genome.</title>
        <authorList>
            <person name="Zhang X.-Y."/>
            <person name="Zhang R."/>
            <person name="Zhong Y.-L."/>
            <person name="Du Z.-J."/>
        </authorList>
    </citation>
    <scope>NUCLEOTIDE SEQUENCE [LARGE SCALE GENOMIC DNA]</scope>
    <source>
        <strain evidence="1 2">W255</strain>
    </source>
</reference>
<dbReference type="PROSITE" id="PS51257">
    <property type="entry name" value="PROKAR_LIPOPROTEIN"/>
    <property type="match status" value="1"/>
</dbReference>
<dbReference type="Gene3D" id="2.120.10.30">
    <property type="entry name" value="TolB, C-terminal domain"/>
    <property type="match status" value="1"/>
</dbReference>
<dbReference type="RefSeq" id="WP_133357300.1">
    <property type="nucleotide sequence ID" value="NZ_SMZJ02000010.1"/>
</dbReference>
<proteinExistence type="predicted"/>
<reference evidence="1 2" key="1">
    <citation type="submission" date="2019-03" db="EMBL/GenBank/DDBJ databases">
        <authorList>
            <person name="Zhong Y.L."/>
        </authorList>
    </citation>
    <scope>NUCLEOTIDE SEQUENCE [LARGE SCALE GENOMIC DNA]</scope>
    <source>
        <strain evidence="1 2">W255</strain>
    </source>
</reference>
<protein>
    <submittedName>
        <fullName evidence="1">6-bladed beta-propeller</fullName>
    </submittedName>
</protein>
<organism evidence="1 2">
    <name type="scientific">Seonamhaeicola sediminis</name>
    <dbReference type="NCBI Taxonomy" id="2528206"/>
    <lineage>
        <taxon>Bacteria</taxon>
        <taxon>Pseudomonadati</taxon>
        <taxon>Bacteroidota</taxon>
        <taxon>Flavobacteriia</taxon>
        <taxon>Flavobacteriales</taxon>
        <taxon>Flavobacteriaceae</taxon>
    </lineage>
</organism>
<comment type="caution">
    <text evidence="1">The sequence shown here is derived from an EMBL/GenBank/DDBJ whole genome shotgun (WGS) entry which is preliminary data.</text>
</comment>
<dbReference type="EMBL" id="SMZJ02000010">
    <property type="protein sequence ID" value="TWO31570.1"/>
    <property type="molecule type" value="Genomic_DNA"/>
</dbReference>
<dbReference type="InterPro" id="IPR011042">
    <property type="entry name" value="6-blade_b-propeller_TolB-like"/>
</dbReference>
<dbReference type="AlphaFoldDB" id="A0A562YAP0"/>
<accession>A0A562YAP0</accession>
<dbReference type="OrthoDB" id="1523864at2"/>
<dbReference type="Proteomes" id="UP000295814">
    <property type="component" value="Unassembled WGS sequence"/>
</dbReference>
<evidence type="ECO:0000313" key="2">
    <source>
        <dbReference type="Proteomes" id="UP000295814"/>
    </source>
</evidence>